<protein>
    <submittedName>
        <fullName evidence="14">Iron complex outermembrane receptor protein</fullName>
    </submittedName>
</protein>
<accession>A0ABU1V094</accession>
<dbReference type="Gene3D" id="2.170.130.10">
    <property type="entry name" value="TonB-dependent receptor, plug domain"/>
    <property type="match status" value="1"/>
</dbReference>
<evidence type="ECO:0000256" key="9">
    <source>
        <dbReference type="PROSITE-ProRule" id="PRU01360"/>
    </source>
</evidence>
<feature type="domain" description="TonB-dependent receptor-like beta-barrel" evidence="12">
    <location>
        <begin position="182"/>
        <end position="618"/>
    </location>
</feature>
<dbReference type="InterPro" id="IPR037066">
    <property type="entry name" value="Plug_dom_sf"/>
</dbReference>
<dbReference type="PANTHER" id="PTHR30069">
    <property type="entry name" value="TONB-DEPENDENT OUTER MEMBRANE RECEPTOR"/>
    <property type="match status" value="1"/>
</dbReference>
<evidence type="ECO:0000256" key="2">
    <source>
        <dbReference type="ARBA" id="ARBA00022448"/>
    </source>
</evidence>
<evidence type="ECO:0000256" key="11">
    <source>
        <dbReference type="RuleBase" id="RU003357"/>
    </source>
</evidence>
<feature type="domain" description="TonB-dependent receptor plug" evidence="13">
    <location>
        <begin position="53"/>
        <end position="158"/>
    </location>
</feature>
<keyword evidence="2 9" id="KW-0813">Transport</keyword>
<evidence type="ECO:0000256" key="3">
    <source>
        <dbReference type="ARBA" id="ARBA00022452"/>
    </source>
</evidence>
<dbReference type="InterPro" id="IPR012910">
    <property type="entry name" value="Plug_dom"/>
</dbReference>
<dbReference type="PANTHER" id="PTHR30069:SF27">
    <property type="entry name" value="BLL4766 PROTEIN"/>
    <property type="match status" value="1"/>
</dbReference>
<dbReference type="Pfam" id="PF00593">
    <property type="entry name" value="TonB_dep_Rec_b-barrel"/>
    <property type="match status" value="1"/>
</dbReference>
<keyword evidence="7 9" id="KW-0472">Membrane</keyword>
<keyword evidence="6 11" id="KW-0798">TonB box</keyword>
<keyword evidence="8 9" id="KW-0998">Cell outer membrane</keyword>
<dbReference type="RefSeq" id="WP_310073546.1">
    <property type="nucleotide sequence ID" value="NZ_JAVDVX010000005.1"/>
</dbReference>
<feature type="short sequence motif" description="TonB C-terminal box" evidence="10">
    <location>
        <begin position="636"/>
        <end position="653"/>
    </location>
</feature>
<organism evidence="14 15">
    <name type="scientific">Cellvibrio fibrivorans</name>
    <dbReference type="NCBI Taxonomy" id="126350"/>
    <lineage>
        <taxon>Bacteria</taxon>
        <taxon>Pseudomonadati</taxon>
        <taxon>Pseudomonadota</taxon>
        <taxon>Gammaproteobacteria</taxon>
        <taxon>Cellvibrionales</taxon>
        <taxon>Cellvibrionaceae</taxon>
        <taxon>Cellvibrio</taxon>
    </lineage>
</organism>
<dbReference type="InterPro" id="IPR039426">
    <property type="entry name" value="TonB-dep_rcpt-like"/>
</dbReference>
<name>A0ABU1V094_9GAMM</name>
<gene>
    <name evidence="14" type="ORF">J2X05_002897</name>
</gene>
<dbReference type="CDD" id="cd01347">
    <property type="entry name" value="ligand_gated_channel"/>
    <property type="match status" value="1"/>
</dbReference>
<dbReference type="PROSITE" id="PS01156">
    <property type="entry name" value="TONB_DEPENDENT_REC_2"/>
    <property type="match status" value="1"/>
</dbReference>
<evidence type="ECO:0000256" key="8">
    <source>
        <dbReference type="ARBA" id="ARBA00023237"/>
    </source>
</evidence>
<evidence type="ECO:0000256" key="7">
    <source>
        <dbReference type="ARBA" id="ARBA00023136"/>
    </source>
</evidence>
<comment type="subcellular location">
    <subcellularLocation>
        <location evidence="1 9">Cell outer membrane</location>
        <topology evidence="1 9">Multi-pass membrane protein</topology>
    </subcellularLocation>
</comment>
<dbReference type="InterPro" id="IPR036942">
    <property type="entry name" value="Beta-barrel_TonB_sf"/>
</dbReference>
<evidence type="ECO:0000256" key="1">
    <source>
        <dbReference type="ARBA" id="ARBA00004571"/>
    </source>
</evidence>
<evidence type="ECO:0000259" key="12">
    <source>
        <dbReference type="Pfam" id="PF00593"/>
    </source>
</evidence>
<keyword evidence="3 9" id="KW-1134">Transmembrane beta strand</keyword>
<proteinExistence type="inferred from homology"/>
<dbReference type="Gene3D" id="2.40.170.20">
    <property type="entry name" value="TonB-dependent receptor, beta-barrel domain"/>
    <property type="match status" value="1"/>
</dbReference>
<dbReference type="EMBL" id="JAVDVX010000005">
    <property type="protein sequence ID" value="MDR7090871.1"/>
    <property type="molecule type" value="Genomic_DNA"/>
</dbReference>
<dbReference type="InterPro" id="IPR010917">
    <property type="entry name" value="TonB_rcpt_CS"/>
</dbReference>
<evidence type="ECO:0000256" key="5">
    <source>
        <dbReference type="ARBA" id="ARBA00022729"/>
    </source>
</evidence>
<evidence type="ECO:0000313" key="14">
    <source>
        <dbReference type="EMBL" id="MDR7090871.1"/>
    </source>
</evidence>
<evidence type="ECO:0000313" key="15">
    <source>
        <dbReference type="Proteomes" id="UP001253595"/>
    </source>
</evidence>
<sequence>MFSKSTTQSRAFLLGGLSAAIVSIIAPTTFAAEKKLETVYVSATRSETAQMPVATQIKVITEEEIRVSGAKLLSEVLRTQAGIQLTDSDGSGARNVTASMRGLSGTNNVLVLVDGRKLNNPSLAAPALNTVSLKDVERIEIVQGSAGVLYGDQAVGGVINVITRRAVAGEINGSASATSGTDNLEDYTASVRQGFENGLSYSVSAQKRNADNYRDNNQSAYENVLGNLRYDFAKGFVFAEAQNIDDELNLAGYLLDSQAAVDPRQARTLTDYANQKTDLARVGGGIGLGEHWELLAEFADRDEDTESYYGYGSPTLGNMRVKNLTPRVVGTLPGSNGNTLVTIGYDQVDSEYTVPDWGTNIEQTIDALYAQVVYPLTQQLSLTAGARSSSVEDINHASKTRHDDDVTASELGLSYQLDNGWRVFGRYADGFRFANADENGLVLPGVEFLEVQTSRSGELGTEWRGERAAVQWSLYRMDLDNELIYDAVIANTNSWNGHGANVNLDSSRRQGVAIDGQLTLSDEVSLRANYTYTDAELTSGSFPGNKVPYVAENRANIAVVFTPVEQLIVYLDSSYTGARYRSGDDANAWAKVDPLVLFNLNVTWEYQGVEVTGRIKNLTNERYAGLQGVSPTAGYYQYPQPERNYEASITYRF</sequence>
<dbReference type="Proteomes" id="UP001253595">
    <property type="component" value="Unassembled WGS sequence"/>
</dbReference>
<dbReference type="InterPro" id="IPR000531">
    <property type="entry name" value="Beta-barrel_TonB"/>
</dbReference>
<keyword evidence="15" id="KW-1185">Reference proteome</keyword>
<keyword evidence="5" id="KW-0732">Signal</keyword>
<evidence type="ECO:0000259" key="13">
    <source>
        <dbReference type="Pfam" id="PF07715"/>
    </source>
</evidence>
<keyword evidence="4 9" id="KW-0812">Transmembrane</keyword>
<keyword evidence="14" id="KW-0675">Receptor</keyword>
<evidence type="ECO:0000256" key="4">
    <source>
        <dbReference type="ARBA" id="ARBA00022692"/>
    </source>
</evidence>
<evidence type="ECO:0000256" key="6">
    <source>
        <dbReference type="ARBA" id="ARBA00023077"/>
    </source>
</evidence>
<dbReference type="SUPFAM" id="SSF56935">
    <property type="entry name" value="Porins"/>
    <property type="match status" value="1"/>
</dbReference>
<comment type="caution">
    <text evidence="14">The sequence shown here is derived from an EMBL/GenBank/DDBJ whole genome shotgun (WGS) entry which is preliminary data.</text>
</comment>
<dbReference type="PROSITE" id="PS52016">
    <property type="entry name" value="TONB_DEPENDENT_REC_3"/>
    <property type="match status" value="1"/>
</dbReference>
<comment type="similarity">
    <text evidence="9 11">Belongs to the TonB-dependent receptor family.</text>
</comment>
<reference evidence="14 15" key="1">
    <citation type="submission" date="2023-07" db="EMBL/GenBank/DDBJ databases">
        <title>Sorghum-associated microbial communities from plants grown in Nebraska, USA.</title>
        <authorList>
            <person name="Schachtman D."/>
        </authorList>
    </citation>
    <scope>NUCLEOTIDE SEQUENCE [LARGE SCALE GENOMIC DNA]</scope>
    <source>
        <strain evidence="14 15">BE190</strain>
    </source>
</reference>
<evidence type="ECO:0000256" key="10">
    <source>
        <dbReference type="PROSITE-ProRule" id="PRU10144"/>
    </source>
</evidence>
<dbReference type="Pfam" id="PF07715">
    <property type="entry name" value="Plug"/>
    <property type="match status" value="1"/>
</dbReference>